<keyword evidence="21" id="KW-1185">Reference proteome</keyword>
<dbReference type="GO" id="GO:0005886">
    <property type="term" value="C:plasma membrane"/>
    <property type="evidence" value="ECO:0007669"/>
    <property type="project" value="UniProtKB-SubCell"/>
</dbReference>
<keyword evidence="13 19" id="KW-1133">Transmembrane helix</keyword>
<evidence type="ECO:0000256" key="13">
    <source>
        <dbReference type="ARBA" id="ARBA00022989"/>
    </source>
</evidence>
<feature type="transmembrane region" description="Helical" evidence="19">
    <location>
        <begin position="5"/>
        <end position="21"/>
    </location>
</feature>
<evidence type="ECO:0000256" key="19">
    <source>
        <dbReference type="SAM" id="Phobius"/>
    </source>
</evidence>
<evidence type="ECO:0000256" key="10">
    <source>
        <dbReference type="ARBA" id="ARBA00022679"/>
    </source>
</evidence>
<dbReference type="Pfam" id="PF01148">
    <property type="entry name" value="CTP_transf_1"/>
    <property type="match status" value="1"/>
</dbReference>
<evidence type="ECO:0000256" key="8">
    <source>
        <dbReference type="ARBA" id="ARBA00022475"/>
    </source>
</evidence>
<feature type="transmembrane region" description="Helical" evidence="19">
    <location>
        <begin position="182"/>
        <end position="207"/>
    </location>
</feature>
<evidence type="ECO:0000256" key="14">
    <source>
        <dbReference type="ARBA" id="ARBA00023098"/>
    </source>
</evidence>
<evidence type="ECO:0000256" key="2">
    <source>
        <dbReference type="ARBA" id="ARBA00004651"/>
    </source>
</evidence>
<proteinExistence type="inferred from homology"/>
<sequence>MKQRVASGVSLIIFLAAIVIFNNTCPAALNVAISLISVLAVYEIIAALGLLKKHVLVIPSLLFSAAVPLLQLVAEPHMHLGVLQQGFYFLYTVVIFSALILYHQFITFREVGVIYSMSLMIPTALQTIISLRTVGGKHGMFYVIIAIFSAWIADTGAYFAGSRFGKHKLCPNISPKKTVEGVIGGFLLNIVAMIVFGYIFHVVYYAYSVNVSYLSLFLIGFFGTIMSILGDLSFSLIKRSCHIKDFGELIPGHGGILDRFDSVIFEAPFVYLFVHFMPIVIH</sequence>
<keyword evidence="14" id="KW-0443">Lipid metabolism</keyword>
<name>A0A4Z0YCD2_9FIRM</name>
<keyword evidence="8" id="KW-1003">Cell membrane</keyword>
<feature type="transmembrane region" description="Helical" evidence="19">
    <location>
        <begin position="113"/>
        <end position="134"/>
    </location>
</feature>
<keyword evidence="16" id="KW-0594">Phospholipid biosynthesis</keyword>
<dbReference type="OrthoDB" id="9799199at2"/>
<feature type="transmembrane region" description="Helical" evidence="19">
    <location>
        <begin position="86"/>
        <end position="106"/>
    </location>
</feature>
<keyword evidence="11 18" id="KW-0812">Transmembrane</keyword>
<keyword evidence="9" id="KW-0444">Lipid biosynthesis</keyword>
<keyword evidence="10 18" id="KW-0808">Transferase</keyword>
<evidence type="ECO:0000256" key="6">
    <source>
        <dbReference type="ARBA" id="ARBA00012487"/>
    </source>
</evidence>
<reference evidence="20 21" key="1">
    <citation type="submission" date="2019-04" db="EMBL/GenBank/DDBJ databases">
        <authorList>
            <person name="Poehlein A."/>
            <person name="Bengelsdorf F.R."/>
            <person name="Duerre P."/>
            <person name="Daniel R."/>
        </authorList>
    </citation>
    <scope>NUCLEOTIDE SEQUENCE [LARGE SCALE GENOMIC DNA]</scope>
    <source>
        <strain evidence="20 21">BS-1</strain>
    </source>
</reference>
<feature type="transmembrane region" description="Helical" evidence="19">
    <location>
        <begin position="140"/>
        <end position="161"/>
    </location>
</feature>
<evidence type="ECO:0000313" key="21">
    <source>
        <dbReference type="Proteomes" id="UP000297714"/>
    </source>
</evidence>
<dbReference type="AlphaFoldDB" id="A0A4Z0YCD2"/>
<evidence type="ECO:0000256" key="11">
    <source>
        <dbReference type="ARBA" id="ARBA00022692"/>
    </source>
</evidence>
<evidence type="ECO:0000256" key="4">
    <source>
        <dbReference type="ARBA" id="ARBA00005189"/>
    </source>
</evidence>
<evidence type="ECO:0000256" key="3">
    <source>
        <dbReference type="ARBA" id="ARBA00005119"/>
    </source>
</evidence>
<organism evidence="20 21">
    <name type="scientific">Caproiciproducens galactitolivorans</name>
    <dbReference type="NCBI Taxonomy" id="642589"/>
    <lineage>
        <taxon>Bacteria</taxon>
        <taxon>Bacillati</taxon>
        <taxon>Bacillota</taxon>
        <taxon>Clostridia</taxon>
        <taxon>Eubacteriales</taxon>
        <taxon>Acutalibacteraceae</taxon>
        <taxon>Caproiciproducens</taxon>
    </lineage>
</organism>
<evidence type="ECO:0000256" key="18">
    <source>
        <dbReference type="RuleBase" id="RU003938"/>
    </source>
</evidence>
<dbReference type="Proteomes" id="UP000297714">
    <property type="component" value="Unassembled WGS sequence"/>
</dbReference>
<comment type="subcellular location">
    <subcellularLocation>
        <location evidence="2">Cell membrane</location>
        <topology evidence="2">Multi-pass membrane protein</topology>
    </subcellularLocation>
</comment>
<gene>
    <name evidence="20" type="primary">cdsA</name>
    <name evidence="20" type="ORF">CAGA_13840</name>
</gene>
<evidence type="ECO:0000256" key="5">
    <source>
        <dbReference type="ARBA" id="ARBA00010185"/>
    </source>
</evidence>
<evidence type="ECO:0000313" key="20">
    <source>
        <dbReference type="EMBL" id="TGJ76473.1"/>
    </source>
</evidence>
<feature type="transmembrane region" description="Helical" evidence="19">
    <location>
        <begin position="55"/>
        <end position="74"/>
    </location>
</feature>
<feature type="transmembrane region" description="Helical" evidence="19">
    <location>
        <begin position="213"/>
        <end position="234"/>
    </location>
</feature>
<dbReference type="UniPathway" id="UPA00557">
    <property type="reaction ID" value="UER00614"/>
</dbReference>
<dbReference type="GO" id="GO:0016024">
    <property type="term" value="P:CDP-diacylglycerol biosynthetic process"/>
    <property type="evidence" value="ECO:0007669"/>
    <property type="project" value="UniProtKB-UniPathway"/>
</dbReference>
<dbReference type="RefSeq" id="WP_135659156.1">
    <property type="nucleotide sequence ID" value="NZ_SRMQ01000005.1"/>
</dbReference>
<dbReference type="EMBL" id="SRMQ01000005">
    <property type="protein sequence ID" value="TGJ76473.1"/>
    <property type="molecule type" value="Genomic_DNA"/>
</dbReference>
<comment type="similarity">
    <text evidence="5 18">Belongs to the CDS family.</text>
</comment>
<keyword evidence="17" id="KW-1208">Phospholipid metabolism</keyword>
<dbReference type="PROSITE" id="PS01315">
    <property type="entry name" value="CDS"/>
    <property type="match status" value="1"/>
</dbReference>
<comment type="pathway">
    <text evidence="4">Lipid metabolism.</text>
</comment>
<comment type="pathway">
    <text evidence="3 18">Phospholipid metabolism; CDP-diacylglycerol biosynthesis; CDP-diacylglycerol from sn-glycerol 3-phosphate: step 3/3.</text>
</comment>
<evidence type="ECO:0000256" key="17">
    <source>
        <dbReference type="ARBA" id="ARBA00023264"/>
    </source>
</evidence>
<dbReference type="GO" id="GO:0004605">
    <property type="term" value="F:phosphatidate cytidylyltransferase activity"/>
    <property type="evidence" value="ECO:0007669"/>
    <property type="project" value="UniProtKB-EC"/>
</dbReference>
<evidence type="ECO:0000256" key="9">
    <source>
        <dbReference type="ARBA" id="ARBA00022516"/>
    </source>
</evidence>
<evidence type="ECO:0000256" key="15">
    <source>
        <dbReference type="ARBA" id="ARBA00023136"/>
    </source>
</evidence>
<keyword evidence="12 18" id="KW-0548">Nucleotidyltransferase</keyword>
<accession>A0A4Z0YCD2</accession>
<evidence type="ECO:0000256" key="16">
    <source>
        <dbReference type="ARBA" id="ARBA00023209"/>
    </source>
</evidence>
<evidence type="ECO:0000256" key="12">
    <source>
        <dbReference type="ARBA" id="ARBA00022695"/>
    </source>
</evidence>
<dbReference type="InterPro" id="IPR000374">
    <property type="entry name" value="PC_trans"/>
</dbReference>
<dbReference type="PANTHER" id="PTHR46382:SF1">
    <property type="entry name" value="PHOSPHATIDATE CYTIDYLYLTRANSFERASE"/>
    <property type="match status" value="1"/>
</dbReference>
<feature type="transmembrane region" description="Helical" evidence="19">
    <location>
        <begin position="27"/>
        <end position="48"/>
    </location>
</feature>
<dbReference type="PANTHER" id="PTHR46382">
    <property type="entry name" value="PHOSPHATIDATE CYTIDYLYLTRANSFERASE"/>
    <property type="match status" value="1"/>
</dbReference>
<protein>
    <recommendedName>
        <fullName evidence="7 18">Phosphatidate cytidylyltransferase</fullName>
        <ecNumber evidence="6 18">2.7.7.41</ecNumber>
    </recommendedName>
</protein>
<dbReference type="EC" id="2.7.7.41" evidence="6 18"/>
<evidence type="ECO:0000256" key="7">
    <source>
        <dbReference type="ARBA" id="ARBA00019373"/>
    </source>
</evidence>
<keyword evidence="15 19" id="KW-0472">Membrane</keyword>
<evidence type="ECO:0000256" key="1">
    <source>
        <dbReference type="ARBA" id="ARBA00001698"/>
    </source>
</evidence>
<comment type="catalytic activity">
    <reaction evidence="1 18">
        <text>a 1,2-diacyl-sn-glycero-3-phosphate + CTP + H(+) = a CDP-1,2-diacyl-sn-glycerol + diphosphate</text>
        <dbReference type="Rhea" id="RHEA:16229"/>
        <dbReference type="ChEBI" id="CHEBI:15378"/>
        <dbReference type="ChEBI" id="CHEBI:33019"/>
        <dbReference type="ChEBI" id="CHEBI:37563"/>
        <dbReference type="ChEBI" id="CHEBI:58332"/>
        <dbReference type="ChEBI" id="CHEBI:58608"/>
        <dbReference type="EC" id="2.7.7.41"/>
    </reaction>
</comment>
<comment type="caution">
    <text evidence="20">The sequence shown here is derived from an EMBL/GenBank/DDBJ whole genome shotgun (WGS) entry which is preliminary data.</text>
</comment>